<dbReference type="Proteomes" id="UP000024635">
    <property type="component" value="Unassembled WGS sequence"/>
</dbReference>
<feature type="transmembrane region" description="Helical" evidence="1">
    <location>
        <begin position="201"/>
        <end position="228"/>
    </location>
</feature>
<gene>
    <name evidence="2" type="primary">Acey_s0201.g1742</name>
    <name evidence="2" type="ORF">Y032_0201g1742</name>
</gene>
<keyword evidence="3" id="KW-1185">Reference proteome</keyword>
<dbReference type="AlphaFoldDB" id="A0A016SMI6"/>
<keyword evidence="1" id="KW-0812">Transmembrane</keyword>
<name>A0A016SMI6_9BILA</name>
<feature type="transmembrane region" description="Helical" evidence="1">
    <location>
        <begin position="156"/>
        <end position="181"/>
    </location>
</feature>
<accession>A0A016SMI6</accession>
<keyword evidence="1" id="KW-0472">Membrane</keyword>
<feature type="transmembrane region" description="Helical" evidence="1">
    <location>
        <begin position="275"/>
        <end position="295"/>
    </location>
</feature>
<dbReference type="EMBL" id="JARK01001537">
    <property type="protein sequence ID" value="EYB91855.1"/>
    <property type="molecule type" value="Genomic_DNA"/>
</dbReference>
<feature type="transmembrane region" description="Helical" evidence="1">
    <location>
        <begin position="113"/>
        <end position="135"/>
    </location>
</feature>
<dbReference type="OrthoDB" id="5821374at2759"/>
<proteinExistence type="predicted"/>
<comment type="caution">
    <text evidence="2">The sequence shown here is derived from an EMBL/GenBank/DDBJ whole genome shotgun (WGS) entry which is preliminary data.</text>
</comment>
<evidence type="ECO:0000256" key="1">
    <source>
        <dbReference type="SAM" id="Phobius"/>
    </source>
</evidence>
<protein>
    <recommendedName>
        <fullName evidence="4">Serpentine receptor class gamma</fullName>
    </recommendedName>
</protein>
<organism evidence="2 3">
    <name type="scientific">Ancylostoma ceylanicum</name>
    <dbReference type="NCBI Taxonomy" id="53326"/>
    <lineage>
        <taxon>Eukaryota</taxon>
        <taxon>Metazoa</taxon>
        <taxon>Ecdysozoa</taxon>
        <taxon>Nematoda</taxon>
        <taxon>Chromadorea</taxon>
        <taxon>Rhabditida</taxon>
        <taxon>Rhabditina</taxon>
        <taxon>Rhabditomorpha</taxon>
        <taxon>Strongyloidea</taxon>
        <taxon>Ancylostomatidae</taxon>
        <taxon>Ancylostomatinae</taxon>
        <taxon>Ancylostoma</taxon>
    </lineage>
</organism>
<feature type="transmembrane region" description="Helical" evidence="1">
    <location>
        <begin position="42"/>
        <end position="63"/>
    </location>
</feature>
<feature type="transmembrane region" description="Helical" evidence="1">
    <location>
        <begin position="75"/>
        <end position="101"/>
    </location>
</feature>
<feature type="transmembrane region" description="Helical" evidence="1">
    <location>
        <begin position="240"/>
        <end position="263"/>
    </location>
</feature>
<evidence type="ECO:0000313" key="2">
    <source>
        <dbReference type="EMBL" id="EYB91855.1"/>
    </source>
</evidence>
<evidence type="ECO:0000313" key="3">
    <source>
        <dbReference type="Proteomes" id="UP000024635"/>
    </source>
</evidence>
<keyword evidence="1" id="KW-1133">Transmembrane helix</keyword>
<evidence type="ECO:0008006" key="4">
    <source>
        <dbReference type="Google" id="ProtNLM"/>
    </source>
</evidence>
<sequence length="354" mass="40803">MTGLMVFPLVMDFCIVQKCEVRMSTTPIPLRLYVGTDRTLVFIWHSFISFLSISLHVVFIIGIRRLCGWSSNFSFTLLLINSVFCIVRFVIQFVAALTTLLGLDCTQCPHLCIAFGSLAFAPYYTIVILNILLTFHRLFYTAFPFKINQYLKKSMLQVIIATIFIFFLCFLTVLNTVLLGVTWNDLYIGWELVLTRNPELFLFLNSLSNYGIGCINLVVYSFLFALLFQRKLMSFKRNCELKMTLQVLCTVVCEILLFVYWQFCNVDRSKPWDRIIGETTNLLFFDITILPYLILNGNIHAQLKAIVKPNSVNPHLSCLRVVVQSKDTQLRQHQSKNVQSHNRTAVYNSSMAKI</sequence>
<reference evidence="3" key="1">
    <citation type="journal article" date="2015" name="Nat. Genet.">
        <title>The genome and transcriptome of the zoonotic hookworm Ancylostoma ceylanicum identify infection-specific gene families.</title>
        <authorList>
            <person name="Schwarz E.M."/>
            <person name="Hu Y."/>
            <person name="Antoshechkin I."/>
            <person name="Miller M.M."/>
            <person name="Sternberg P.W."/>
            <person name="Aroian R.V."/>
        </authorList>
    </citation>
    <scope>NUCLEOTIDE SEQUENCE</scope>
    <source>
        <strain evidence="3">HY135</strain>
    </source>
</reference>